<accession>A0ABT4DRI5</accession>
<evidence type="ECO:0000313" key="3">
    <source>
        <dbReference type="Proteomes" id="UP001207626"/>
    </source>
</evidence>
<dbReference type="SUPFAM" id="SSF47413">
    <property type="entry name" value="lambda repressor-like DNA-binding domains"/>
    <property type="match status" value="1"/>
</dbReference>
<reference evidence="2 3" key="1">
    <citation type="submission" date="2022-05" db="EMBL/GenBank/DDBJ databases">
        <title>Genome Sequencing of Bee-Associated Microbes.</title>
        <authorList>
            <person name="Dunlap C."/>
        </authorList>
    </citation>
    <scope>NUCLEOTIDE SEQUENCE [LARGE SCALE GENOMIC DNA]</scope>
    <source>
        <strain evidence="2 3">NRRL NRS-1438</strain>
    </source>
</reference>
<comment type="caution">
    <text evidence="2">The sequence shown here is derived from an EMBL/GenBank/DDBJ whole genome shotgun (WGS) entry which is preliminary data.</text>
</comment>
<organism evidence="2 3">
    <name type="scientific">Paenibacillus apiarius</name>
    <dbReference type="NCBI Taxonomy" id="46240"/>
    <lineage>
        <taxon>Bacteria</taxon>
        <taxon>Bacillati</taxon>
        <taxon>Bacillota</taxon>
        <taxon>Bacilli</taxon>
        <taxon>Bacillales</taxon>
        <taxon>Paenibacillaceae</taxon>
        <taxon>Paenibacillus</taxon>
    </lineage>
</organism>
<gene>
    <name evidence="2" type="ORF">M5X09_09765</name>
</gene>
<feature type="domain" description="HTH cro/C1-type" evidence="1">
    <location>
        <begin position="16"/>
        <end position="70"/>
    </location>
</feature>
<protein>
    <submittedName>
        <fullName evidence="2">Helix-turn-helix transcriptional regulator</fullName>
    </submittedName>
</protein>
<dbReference type="Gene3D" id="1.10.260.40">
    <property type="entry name" value="lambda repressor-like DNA-binding domains"/>
    <property type="match status" value="1"/>
</dbReference>
<dbReference type="EMBL" id="JAMDLW010000010">
    <property type="protein sequence ID" value="MCY9519968.1"/>
    <property type="molecule type" value="Genomic_DNA"/>
</dbReference>
<proteinExistence type="predicted"/>
<dbReference type="InterPro" id="IPR001387">
    <property type="entry name" value="Cro/C1-type_HTH"/>
</dbReference>
<dbReference type="SMART" id="SM00530">
    <property type="entry name" value="HTH_XRE"/>
    <property type="match status" value="1"/>
</dbReference>
<sequence length="451" mass="52489">MMYDYRVAQTMLRQELQEELSKRGWKQKDLAEATDIENSTISNIFNAKQSIMLPQLHAINQAFGLPTHSFYKDFIGECCNESGRLKPDKTSDFILHCIAIEQYDIIKKIVQILNEETNRAKMIENTFKIAEHIFQSSTRNYSLPFYDIVIRNGYNRSEKLAVSYFRRFLILRDLDTTGAGYEALYQLMEYLPLLPDDLKFDAYYRILTFYSALENWPKLLSYSNELKEMAIAEGQDKYVAEGWLYESSAYIGMNNFEDALIATKQYAFYGEHYSWLSKCNELYISIEMSNTEPIEELMSMLQADQLLFVLPVALDAFLKNGMLDEAGLYLEKYQVPTAALLEKKGPFYLKHKLRFTLALTQYYFETGQHELGFEYNAISLELALTLKNMQHVGKAVFTFHDYGLFASLEQKSRFMNILSKGVKSDEESNACYVNNSFLIWFYRNVFSNGIK</sequence>
<dbReference type="PROSITE" id="PS50943">
    <property type="entry name" value="HTH_CROC1"/>
    <property type="match status" value="1"/>
</dbReference>
<evidence type="ECO:0000313" key="2">
    <source>
        <dbReference type="EMBL" id="MCY9519968.1"/>
    </source>
</evidence>
<dbReference type="CDD" id="cd00093">
    <property type="entry name" value="HTH_XRE"/>
    <property type="match status" value="1"/>
</dbReference>
<dbReference type="Proteomes" id="UP001207626">
    <property type="component" value="Unassembled WGS sequence"/>
</dbReference>
<dbReference type="RefSeq" id="WP_087433472.1">
    <property type="nucleotide sequence ID" value="NZ_JAMDLV010000049.1"/>
</dbReference>
<keyword evidence="3" id="KW-1185">Reference proteome</keyword>
<dbReference type="Pfam" id="PF01381">
    <property type="entry name" value="HTH_3"/>
    <property type="match status" value="1"/>
</dbReference>
<name>A0ABT4DRI5_9BACL</name>
<evidence type="ECO:0000259" key="1">
    <source>
        <dbReference type="PROSITE" id="PS50943"/>
    </source>
</evidence>
<dbReference type="InterPro" id="IPR010982">
    <property type="entry name" value="Lambda_DNA-bd_dom_sf"/>
</dbReference>